<protein>
    <submittedName>
        <fullName evidence="1">Uncharacterized protein</fullName>
    </submittedName>
</protein>
<evidence type="ECO:0000313" key="2">
    <source>
        <dbReference type="Proteomes" id="UP001596135"/>
    </source>
</evidence>
<accession>A0ABW1LDW6</accession>
<organism evidence="1 2">
    <name type="scientific">Nocardioides hankookensis</name>
    <dbReference type="NCBI Taxonomy" id="443157"/>
    <lineage>
        <taxon>Bacteria</taxon>
        <taxon>Bacillati</taxon>
        <taxon>Actinomycetota</taxon>
        <taxon>Actinomycetes</taxon>
        <taxon>Propionibacteriales</taxon>
        <taxon>Nocardioidaceae</taxon>
        <taxon>Nocardioides</taxon>
    </lineage>
</organism>
<gene>
    <name evidence="1" type="ORF">ACFPYL_01175</name>
</gene>
<name>A0ABW1LDW6_9ACTN</name>
<dbReference type="Proteomes" id="UP001596135">
    <property type="component" value="Unassembled WGS sequence"/>
</dbReference>
<keyword evidence="2" id="KW-1185">Reference proteome</keyword>
<reference evidence="2" key="1">
    <citation type="journal article" date="2019" name="Int. J. Syst. Evol. Microbiol.">
        <title>The Global Catalogue of Microorganisms (GCM) 10K type strain sequencing project: providing services to taxonomists for standard genome sequencing and annotation.</title>
        <authorList>
            <consortium name="The Broad Institute Genomics Platform"/>
            <consortium name="The Broad Institute Genome Sequencing Center for Infectious Disease"/>
            <person name="Wu L."/>
            <person name="Ma J."/>
        </authorList>
    </citation>
    <scope>NUCLEOTIDE SEQUENCE [LARGE SCALE GENOMIC DNA]</scope>
    <source>
        <strain evidence="2">CCUG 54522</strain>
    </source>
</reference>
<proteinExistence type="predicted"/>
<comment type="caution">
    <text evidence="1">The sequence shown here is derived from an EMBL/GenBank/DDBJ whole genome shotgun (WGS) entry which is preliminary data.</text>
</comment>
<sequence>MDQRLDDLVARAYAAGEEVNRRTLLAALLLNADFSGEELRDILHRYRVAQVKDAPLQAVDANGQVLHFRRHKPGPRASG</sequence>
<evidence type="ECO:0000313" key="1">
    <source>
        <dbReference type="EMBL" id="MFC6041664.1"/>
    </source>
</evidence>
<dbReference type="EMBL" id="JBHSRJ010000001">
    <property type="protein sequence ID" value="MFC6041664.1"/>
    <property type="molecule type" value="Genomic_DNA"/>
</dbReference>